<dbReference type="Pfam" id="PF04954">
    <property type="entry name" value="SIP"/>
    <property type="match status" value="1"/>
</dbReference>
<dbReference type="InterPro" id="IPR017938">
    <property type="entry name" value="Riboflavin_synthase-like_b-brl"/>
</dbReference>
<dbReference type="Gene3D" id="2.40.30.10">
    <property type="entry name" value="Translation factors"/>
    <property type="match status" value="1"/>
</dbReference>
<dbReference type="PANTHER" id="PTHR30157:SF0">
    <property type="entry name" value="NADPH-DEPENDENT FERRIC-CHELATE REDUCTASE"/>
    <property type="match status" value="1"/>
</dbReference>
<dbReference type="PANTHER" id="PTHR30157">
    <property type="entry name" value="FERRIC REDUCTASE, NADPH-DEPENDENT"/>
    <property type="match status" value="1"/>
</dbReference>
<dbReference type="Pfam" id="PF08021">
    <property type="entry name" value="FAD_binding_9"/>
    <property type="match status" value="1"/>
</dbReference>
<organism evidence="2">
    <name type="scientific">Streptomyces sp. SID14436</name>
    <dbReference type="NCBI Taxonomy" id="2706070"/>
    <lineage>
        <taxon>Bacteria</taxon>
        <taxon>Bacillati</taxon>
        <taxon>Actinomycetota</taxon>
        <taxon>Actinomycetes</taxon>
        <taxon>Kitasatosporales</taxon>
        <taxon>Streptomycetaceae</taxon>
        <taxon>Streptomyces</taxon>
    </lineage>
</organism>
<comment type="caution">
    <text evidence="2">The sequence shown here is derived from an EMBL/GenBank/DDBJ whole genome shotgun (WGS) entry which is preliminary data.</text>
</comment>
<dbReference type="EMBL" id="JAAGMD010000231">
    <property type="protein sequence ID" value="NEA86045.1"/>
    <property type="molecule type" value="Genomic_DNA"/>
</dbReference>
<evidence type="ECO:0000259" key="1">
    <source>
        <dbReference type="PROSITE" id="PS51384"/>
    </source>
</evidence>
<sequence>MTTAVAAPFRFFALQVVRTWRLGPSTVRVRFAGPDLAEFRSDGRDQSLSLFLPAPGRSEPVVPLDRGNDWWQAWRELPDDVRAVMRSYTLRERHTDAFGVTTGIDIDFVLHGIGPGGRDGLPDGSAVAGAGQEAGPASRWAARAAPGDRVLLLGPAVADNRAIRFRPPHDTGLVLMWADATALPATAAVLESLPAGTRARVWLEVPHPGDVTDLAHRADAEITWFVREGHGADRDGSHGTPLALDSIRDAELPYAERPYVWLAGESGCVKQLRRHFVGERGVDRRRVTFVGYWRHGVSEEQLREQG</sequence>
<dbReference type="InterPro" id="IPR017927">
    <property type="entry name" value="FAD-bd_FR_type"/>
</dbReference>
<name>A0A6G3QRR8_9ACTN</name>
<dbReference type="Gene3D" id="3.40.50.80">
    <property type="entry name" value="Nucleotide-binding domain of ferredoxin-NADP reductase (FNR) module"/>
    <property type="match status" value="1"/>
</dbReference>
<dbReference type="RefSeq" id="WP_164438182.1">
    <property type="nucleotide sequence ID" value="NZ_JAAGMD010000231.1"/>
</dbReference>
<proteinExistence type="predicted"/>
<feature type="domain" description="FAD-binding FR-type" evidence="1">
    <location>
        <begin position="9"/>
        <end position="168"/>
    </location>
</feature>
<dbReference type="InterPro" id="IPR013113">
    <property type="entry name" value="SIP_FAD-bd"/>
</dbReference>
<accession>A0A6G3QRR8</accession>
<dbReference type="InterPro" id="IPR039374">
    <property type="entry name" value="SIP_fam"/>
</dbReference>
<evidence type="ECO:0000313" key="2">
    <source>
        <dbReference type="EMBL" id="NEA86045.1"/>
    </source>
</evidence>
<protein>
    <submittedName>
        <fullName evidence="2">Siderophore-interacting protein</fullName>
    </submittedName>
</protein>
<gene>
    <name evidence="2" type="ORF">G3I53_08300</name>
</gene>
<dbReference type="InterPro" id="IPR007037">
    <property type="entry name" value="SIP_rossman_dom"/>
</dbReference>
<dbReference type="InterPro" id="IPR039261">
    <property type="entry name" value="FNR_nucleotide-bd"/>
</dbReference>
<dbReference type="PROSITE" id="PS51384">
    <property type="entry name" value="FAD_FR"/>
    <property type="match status" value="1"/>
</dbReference>
<dbReference type="CDD" id="cd06193">
    <property type="entry name" value="siderophore_interacting"/>
    <property type="match status" value="1"/>
</dbReference>
<dbReference type="GO" id="GO:0016491">
    <property type="term" value="F:oxidoreductase activity"/>
    <property type="evidence" value="ECO:0007669"/>
    <property type="project" value="InterPro"/>
</dbReference>
<reference evidence="2" key="1">
    <citation type="submission" date="2020-01" db="EMBL/GenBank/DDBJ databases">
        <title>Insect and environment-associated Actinomycetes.</title>
        <authorList>
            <person name="Currrie C."/>
            <person name="Chevrette M."/>
            <person name="Carlson C."/>
            <person name="Stubbendieck R."/>
            <person name="Wendt-Pienkowski E."/>
        </authorList>
    </citation>
    <scope>NUCLEOTIDE SEQUENCE</scope>
    <source>
        <strain evidence="2">SID14436</strain>
    </source>
</reference>
<dbReference type="SUPFAM" id="SSF63380">
    <property type="entry name" value="Riboflavin synthase domain-like"/>
    <property type="match status" value="1"/>
</dbReference>
<dbReference type="AlphaFoldDB" id="A0A6G3QRR8"/>